<feature type="compositionally biased region" description="Polar residues" evidence="1">
    <location>
        <begin position="395"/>
        <end position="405"/>
    </location>
</feature>
<dbReference type="SUPFAM" id="SSF140383">
    <property type="entry name" value="BSD domain-like"/>
    <property type="match status" value="1"/>
</dbReference>
<feature type="region of interest" description="Disordered" evidence="1">
    <location>
        <begin position="276"/>
        <end position="341"/>
    </location>
</feature>
<feature type="compositionally biased region" description="Basic and acidic residues" evidence="1">
    <location>
        <begin position="408"/>
        <end position="420"/>
    </location>
</feature>
<name>A0A315VC93_GAMAF</name>
<evidence type="ECO:0000313" key="4">
    <source>
        <dbReference type="Proteomes" id="UP000250572"/>
    </source>
</evidence>
<keyword evidence="4" id="KW-1185">Reference proteome</keyword>
<dbReference type="Pfam" id="PF03909">
    <property type="entry name" value="BSD"/>
    <property type="match status" value="1"/>
</dbReference>
<reference evidence="3 4" key="1">
    <citation type="journal article" date="2018" name="G3 (Bethesda)">
        <title>A High-Quality Reference Genome for the Invasive Mosquitofish Gambusia affinis Using a Chicago Library.</title>
        <authorList>
            <person name="Hoffberg S.L."/>
            <person name="Troendle N.J."/>
            <person name="Glenn T.C."/>
            <person name="Mahmud O."/>
            <person name="Louha S."/>
            <person name="Chalopin D."/>
            <person name="Bennetzen J.L."/>
            <person name="Mauricio R."/>
        </authorList>
    </citation>
    <scope>NUCLEOTIDE SEQUENCE [LARGE SCALE GENOMIC DNA]</scope>
    <source>
        <strain evidence="3">NE01/NJP1002.9</strain>
        <tissue evidence="3">Muscle</tissue>
    </source>
</reference>
<evidence type="ECO:0000259" key="2">
    <source>
        <dbReference type="PROSITE" id="PS50858"/>
    </source>
</evidence>
<feature type="compositionally biased region" description="Polar residues" evidence="1">
    <location>
        <begin position="424"/>
        <end position="443"/>
    </location>
</feature>
<feature type="region of interest" description="Disordered" evidence="1">
    <location>
        <begin position="475"/>
        <end position="519"/>
    </location>
</feature>
<gene>
    <name evidence="3" type="ORF">CCH79_00004672</name>
</gene>
<feature type="compositionally biased region" description="Acidic residues" evidence="1">
    <location>
        <begin position="279"/>
        <end position="288"/>
    </location>
</feature>
<protein>
    <recommendedName>
        <fullName evidence="2">BSD domain-containing protein</fullName>
    </recommendedName>
</protein>
<accession>A0A315VC93</accession>
<dbReference type="InterPro" id="IPR035925">
    <property type="entry name" value="BSD_dom_sf"/>
</dbReference>
<sequence length="554" mass="60102">MLILPRLTDELEIGENEEMGKQLPAKPSAAASVVGTGTAPSPGPRSHDTESHRPPPLYWDTGGNGKLNTLRRLVGIGLPLLESSEALEFLKRDLTEFSTVVQHDTACSIVATANAVKNKLAVEGSSETTEKVKKSLSSFLGVITDTLAPPPDKTIDCDVITLVATSAGTTEVYDSSKARLYSLQADPATYCNEPDGPPEQFECWLSSFSLDEKKGEISELLVNSPSIRALYTKMVPAAVSHSEFWQRYFYKVFQLDQEEARRVALKQRAEQSAHIETLGWEEEEEDDFIGAASPSHPPFTSPSDSNPSSGPTVPTETTLVSPALSPSEEPNTTLSVSSDSISLPTQVEVQLPPAASELTNKLNEATLEDVVDNKPEEQKTGRSDSHPEAHGEPSAATSMRSSASKQPEVVKEEGPQDLRVFELNSDSGKSTPSNNGKKGSSTDVSEDWEKDFDLDMTEEEVQLALSKIEDTGENKCGGWRFHPPNTASKSMKGRDQKDMLQETSSQRDHPGNRASLNVRGAGDGARCLIMTERTDDMLRNNAIISCVISPGEEL</sequence>
<organism evidence="3 4">
    <name type="scientific">Gambusia affinis</name>
    <name type="common">Western mosquitofish</name>
    <name type="synonym">Heterandria affinis</name>
    <dbReference type="NCBI Taxonomy" id="33528"/>
    <lineage>
        <taxon>Eukaryota</taxon>
        <taxon>Metazoa</taxon>
        <taxon>Chordata</taxon>
        <taxon>Craniata</taxon>
        <taxon>Vertebrata</taxon>
        <taxon>Euteleostomi</taxon>
        <taxon>Actinopterygii</taxon>
        <taxon>Neopterygii</taxon>
        <taxon>Teleostei</taxon>
        <taxon>Neoteleostei</taxon>
        <taxon>Acanthomorphata</taxon>
        <taxon>Ovalentaria</taxon>
        <taxon>Atherinomorphae</taxon>
        <taxon>Cyprinodontiformes</taxon>
        <taxon>Poeciliidae</taxon>
        <taxon>Poeciliinae</taxon>
        <taxon>Gambusia</taxon>
    </lineage>
</organism>
<dbReference type="PROSITE" id="PS50858">
    <property type="entry name" value="BSD"/>
    <property type="match status" value="1"/>
</dbReference>
<evidence type="ECO:0000256" key="1">
    <source>
        <dbReference type="SAM" id="MobiDB-lite"/>
    </source>
</evidence>
<comment type="caution">
    <text evidence="3">The sequence shown here is derived from an EMBL/GenBank/DDBJ whole genome shotgun (WGS) entry which is preliminary data.</text>
</comment>
<feature type="compositionally biased region" description="Basic and acidic residues" evidence="1">
    <location>
        <begin position="492"/>
        <end position="511"/>
    </location>
</feature>
<dbReference type="EMBL" id="NHOQ01002481">
    <property type="protein sequence ID" value="PWA16591.1"/>
    <property type="molecule type" value="Genomic_DNA"/>
</dbReference>
<dbReference type="AlphaFoldDB" id="A0A315VC93"/>
<feature type="domain" description="BSD" evidence="2">
    <location>
        <begin position="204"/>
        <end position="256"/>
    </location>
</feature>
<dbReference type="Proteomes" id="UP000250572">
    <property type="component" value="Unassembled WGS sequence"/>
</dbReference>
<dbReference type="InterPro" id="IPR005607">
    <property type="entry name" value="BSD_dom"/>
</dbReference>
<dbReference type="GO" id="GO:0005737">
    <property type="term" value="C:cytoplasm"/>
    <property type="evidence" value="ECO:0007669"/>
    <property type="project" value="TreeGrafter"/>
</dbReference>
<feature type="compositionally biased region" description="Basic and acidic residues" evidence="1">
    <location>
        <begin position="371"/>
        <end position="391"/>
    </location>
</feature>
<dbReference type="PANTHER" id="PTHR16019:SF5">
    <property type="entry name" value="BSD DOMAIN-CONTAINING PROTEIN 1"/>
    <property type="match status" value="1"/>
</dbReference>
<dbReference type="SMART" id="SM00751">
    <property type="entry name" value="BSD"/>
    <property type="match status" value="1"/>
</dbReference>
<feature type="region of interest" description="Disordered" evidence="1">
    <location>
        <begin position="364"/>
        <end position="446"/>
    </location>
</feature>
<feature type="region of interest" description="Disordered" evidence="1">
    <location>
        <begin position="13"/>
        <end position="61"/>
    </location>
</feature>
<feature type="compositionally biased region" description="Polar residues" evidence="1">
    <location>
        <begin position="328"/>
        <end position="341"/>
    </location>
</feature>
<dbReference type="Gene3D" id="1.10.3970.10">
    <property type="entry name" value="BSD domain"/>
    <property type="match status" value="1"/>
</dbReference>
<dbReference type="STRING" id="33528.ENSGAFP00000028854"/>
<dbReference type="InterPro" id="IPR051494">
    <property type="entry name" value="BSD_domain-containing"/>
</dbReference>
<feature type="compositionally biased region" description="Polar residues" evidence="1">
    <location>
        <begin position="301"/>
        <end position="320"/>
    </location>
</feature>
<dbReference type="PANTHER" id="PTHR16019">
    <property type="entry name" value="SYNAPSE-ASSOCIATED PROTEIN"/>
    <property type="match status" value="1"/>
</dbReference>
<proteinExistence type="predicted"/>
<evidence type="ECO:0000313" key="3">
    <source>
        <dbReference type="EMBL" id="PWA16591.1"/>
    </source>
</evidence>